<organism evidence="1">
    <name type="scientific">Oppiella nova</name>
    <dbReference type="NCBI Taxonomy" id="334625"/>
    <lineage>
        <taxon>Eukaryota</taxon>
        <taxon>Metazoa</taxon>
        <taxon>Ecdysozoa</taxon>
        <taxon>Arthropoda</taxon>
        <taxon>Chelicerata</taxon>
        <taxon>Arachnida</taxon>
        <taxon>Acari</taxon>
        <taxon>Acariformes</taxon>
        <taxon>Sarcoptiformes</taxon>
        <taxon>Oribatida</taxon>
        <taxon>Brachypylina</taxon>
        <taxon>Oppioidea</taxon>
        <taxon>Oppiidae</taxon>
        <taxon>Oppiella</taxon>
    </lineage>
</organism>
<name>A0A7R9MND3_9ACAR</name>
<gene>
    <name evidence="1" type="ORF">ONB1V03_LOCUS20071</name>
</gene>
<feature type="non-terminal residue" evidence="1">
    <location>
        <position position="14"/>
    </location>
</feature>
<keyword evidence="2" id="KW-1185">Reference proteome</keyword>
<proteinExistence type="predicted"/>
<dbReference type="Proteomes" id="UP000728032">
    <property type="component" value="Unassembled WGS sequence"/>
</dbReference>
<evidence type="ECO:0000313" key="2">
    <source>
        <dbReference type="Proteomes" id="UP000728032"/>
    </source>
</evidence>
<evidence type="ECO:0000313" key="1">
    <source>
        <dbReference type="EMBL" id="CAD7663513.1"/>
    </source>
</evidence>
<dbReference type="EMBL" id="CAJPVJ010032969">
    <property type="protein sequence ID" value="CAG2180650.1"/>
    <property type="molecule type" value="Genomic_DNA"/>
</dbReference>
<sequence length="14" mass="1786">MFYILYDLSIHFSH</sequence>
<protein>
    <submittedName>
        <fullName evidence="1">Uncharacterized protein</fullName>
    </submittedName>
</protein>
<reference evidence="1" key="1">
    <citation type="submission" date="2020-11" db="EMBL/GenBank/DDBJ databases">
        <authorList>
            <person name="Tran Van P."/>
        </authorList>
    </citation>
    <scope>NUCLEOTIDE SEQUENCE</scope>
</reference>
<accession>A0A7R9MND3</accession>
<dbReference type="EMBL" id="OC947794">
    <property type="protein sequence ID" value="CAD7663513.1"/>
    <property type="molecule type" value="Genomic_DNA"/>
</dbReference>